<dbReference type="RefSeq" id="WP_087034259.1">
    <property type="nucleotide sequence ID" value="NZ_FJNE01000013.1"/>
</dbReference>
<sequence>MSHKIIKSSQFVAMDGCSVIDTRFTIEQCVTQLSDGSDETEAISKQTAEIKQLLKEAQVERQEIIAQAIKESDEMRETAKATGFSSGKEAGQKEGFQQGYEQGMQEALQQAKSIKASALALLEEANAIVADYFQEHKQNVISLAAQMAERIIHEKIDGSDEKVMLLVTPLLHRLDREEHFITITVRPEQAEVIKKQVHALEAASDGLRFAVLSDKMLEKNGCIIESSHAIIDLQIRKQLDAMVADLQNMEETVHV</sequence>
<evidence type="ECO:0000313" key="9">
    <source>
        <dbReference type="Proteomes" id="UP000242754"/>
    </source>
</evidence>
<comment type="function">
    <text evidence="1">Needed for flagellar regrowth and assembly.</text>
</comment>
<evidence type="ECO:0000256" key="1">
    <source>
        <dbReference type="ARBA" id="ARBA00003041"/>
    </source>
</evidence>
<evidence type="ECO:0000256" key="2">
    <source>
        <dbReference type="ARBA" id="ARBA00006602"/>
    </source>
</evidence>
<evidence type="ECO:0000256" key="5">
    <source>
        <dbReference type="ARBA" id="ARBA00022927"/>
    </source>
</evidence>
<evidence type="ECO:0000256" key="6">
    <source>
        <dbReference type="ARBA" id="ARBA00023225"/>
    </source>
</evidence>
<accession>A0A143YZ71</accession>
<comment type="similarity">
    <text evidence="2">Belongs to the FliH family.</text>
</comment>
<keyword evidence="8" id="KW-0966">Cell projection</keyword>
<keyword evidence="9" id="KW-1185">Reference proteome</keyword>
<dbReference type="Proteomes" id="UP000242754">
    <property type="component" value="Unassembled WGS sequence"/>
</dbReference>
<keyword evidence="4" id="KW-1005">Bacterial flagellum biogenesis</keyword>
<dbReference type="Pfam" id="PF02108">
    <property type="entry name" value="FliH"/>
    <property type="match status" value="1"/>
</dbReference>
<feature type="domain" description="Flagellar assembly protein FliH/Type III secretion system HrpE" evidence="7">
    <location>
        <begin position="117"/>
        <end position="240"/>
    </location>
</feature>
<name>A0A143YZ71_9LACT</name>
<proteinExistence type="inferred from homology"/>
<dbReference type="GO" id="GO:0044781">
    <property type="term" value="P:bacterial-type flagellum organization"/>
    <property type="evidence" value="ECO:0007669"/>
    <property type="project" value="UniProtKB-KW"/>
</dbReference>
<dbReference type="InterPro" id="IPR051472">
    <property type="entry name" value="T3SS_Stator/FliH"/>
</dbReference>
<keyword evidence="3" id="KW-0813">Transport</keyword>
<dbReference type="InterPro" id="IPR018035">
    <property type="entry name" value="Flagellar_FliH/T3SS_HrpE"/>
</dbReference>
<dbReference type="AlphaFoldDB" id="A0A143YZ71"/>
<organism evidence="8 9">
    <name type="scientific">Trichococcus palustris</name>
    <dbReference type="NCBI Taxonomy" id="140314"/>
    <lineage>
        <taxon>Bacteria</taxon>
        <taxon>Bacillati</taxon>
        <taxon>Bacillota</taxon>
        <taxon>Bacilli</taxon>
        <taxon>Lactobacillales</taxon>
        <taxon>Carnobacteriaceae</taxon>
        <taxon>Trichococcus</taxon>
    </lineage>
</organism>
<dbReference type="OrthoDB" id="2199517at2"/>
<gene>
    <name evidence="8" type="ORF">Tpal_2764</name>
</gene>
<dbReference type="PANTHER" id="PTHR34982">
    <property type="entry name" value="YOP PROTEINS TRANSLOCATION PROTEIN L"/>
    <property type="match status" value="1"/>
</dbReference>
<keyword evidence="8" id="KW-0969">Cilium</keyword>
<keyword evidence="5" id="KW-0653">Protein transport</keyword>
<reference evidence="8 9" key="1">
    <citation type="submission" date="2016-02" db="EMBL/GenBank/DDBJ databases">
        <authorList>
            <person name="Wen L."/>
            <person name="He K."/>
            <person name="Yang H."/>
        </authorList>
    </citation>
    <scope>NUCLEOTIDE SEQUENCE [LARGE SCALE GENOMIC DNA]</scope>
    <source>
        <strain evidence="8">Trichococcus palustris</strain>
    </source>
</reference>
<dbReference type="GO" id="GO:0015031">
    <property type="term" value="P:protein transport"/>
    <property type="evidence" value="ECO:0007669"/>
    <property type="project" value="UniProtKB-KW"/>
</dbReference>
<evidence type="ECO:0000259" key="7">
    <source>
        <dbReference type="Pfam" id="PF02108"/>
    </source>
</evidence>
<dbReference type="STRING" id="140314.SAMN04488076_12320"/>
<evidence type="ECO:0000256" key="3">
    <source>
        <dbReference type="ARBA" id="ARBA00022448"/>
    </source>
</evidence>
<dbReference type="PANTHER" id="PTHR34982:SF1">
    <property type="entry name" value="FLAGELLAR ASSEMBLY PROTEIN FLIH"/>
    <property type="match status" value="1"/>
</dbReference>
<dbReference type="EMBL" id="FJNE01000013">
    <property type="protein sequence ID" value="CZR02576.1"/>
    <property type="molecule type" value="Genomic_DNA"/>
</dbReference>
<evidence type="ECO:0000313" key="8">
    <source>
        <dbReference type="EMBL" id="CZR02576.1"/>
    </source>
</evidence>
<keyword evidence="6" id="KW-1006">Bacterial flagellum protein export</keyword>
<keyword evidence="8" id="KW-0282">Flagellum</keyword>
<dbReference type="GO" id="GO:0005829">
    <property type="term" value="C:cytosol"/>
    <property type="evidence" value="ECO:0007669"/>
    <property type="project" value="TreeGrafter"/>
</dbReference>
<protein>
    <submittedName>
        <fullName evidence="8">Flagellar assembly protein flih/type iii secretion system hrpe</fullName>
    </submittedName>
</protein>
<evidence type="ECO:0000256" key="4">
    <source>
        <dbReference type="ARBA" id="ARBA00022795"/>
    </source>
</evidence>